<dbReference type="PANTHER" id="PTHR30093">
    <property type="entry name" value="GENERAL SECRETION PATHWAY PROTEIN G"/>
    <property type="match status" value="1"/>
</dbReference>
<accession>A0A402D4U8</accession>
<dbReference type="InterPro" id="IPR045584">
    <property type="entry name" value="Pilin-like"/>
</dbReference>
<proteinExistence type="predicted"/>
<dbReference type="AlphaFoldDB" id="A0A402D4U8"/>
<dbReference type="SUPFAM" id="SSF54523">
    <property type="entry name" value="Pili subunits"/>
    <property type="match status" value="1"/>
</dbReference>
<dbReference type="EMBL" id="AP025739">
    <property type="protein sequence ID" value="BDI31944.1"/>
    <property type="molecule type" value="Genomic_DNA"/>
</dbReference>
<evidence type="ECO:0000313" key="2">
    <source>
        <dbReference type="Proteomes" id="UP000287394"/>
    </source>
</evidence>
<keyword evidence="2" id="KW-1185">Reference proteome</keyword>
<organism evidence="1 2">
    <name type="scientific">Capsulimonas corticalis</name>
    <dbReference type="NCBI Taxonomy" id="2219043"/>
    <lineage>
        <taxon>Bacteria</taxon>
        <taxon>Bacillati</taxon>
        <taxon>Armatimonadota</taxon>
        <taxon>Armatimonadia</taxon>
        <taxon>Capsulimonadales</taxon>
        <taxon>Capsulimonadaceae</taxon>
        <taxon>Capsulimonas</taxon>
    </lineage>
</organism>
<gene>
    <name evidence="1" type="ORF">CCAX7_39950</name>
</gene>
<dbReference type="InterPro" id="IPR011453">
    <property type="entry name" value="DUF1559"/>
</dbReference>
<dbReference type="PROSITE" id="PS00409">
    <property type="entry name" value="PROKAR_NTER_METHYL"/>
    <property type="match status" value="1"/>
</dbReference>
<evidence type="ECO:0000313" key="1">
    <source>
        <dbReference type="EMBL" id="BDI31944.1"/>
    </source>
</evidence>
<dbReference type="KEGG" id="ccot:CCAX7_39950"/>
<dbReference type="NCBIfam" id="TIGR02532">
    <property type="entry name" value="IV_pilin_GFxxxE"/>
    <property type="match status" value="1"/>
</dbReference>
<protein>
    <submittedName>
        <fullName evidence="1">Uncharacterized protein</fullName>
    </submittedName>
</protein>
<dbReference type="Pfam" id="PF07596">
    <property type="entry name" value="SBP_bac_10"/>
    <property type="match status" value="1"/>
</dbReference>
<dbReference type="Pfam" id="PF07963">
    <property type="entry name" value="N_methyl"/>
    <property type="match status" value="1"/>
</dbReference>
<dbReference type="InterPro" id="IPR012902">
    <property type="entry name" value="N_methyl_site"/>
</dbReference>
<dbReference type="RefSeq" id="WP_119324547.1">
    <property type="nucleotide sequence ID" value="NZ_AP025739.1"/>
</dbReference>
<dbReference type="Proteomes" id="UP000287394">
    <property type="component" value="Chromosome"/>
</dbReference>
<sequence>MRTIRNFKGFTLIELLVVIAIIAILAAILFPVFAKAREKARQISCASNERQVGLAILQYVQDSDEKFPAGNGDAANSKLFGQGWAGPIYPYAKSTGLLKCPDDSTAVSGVYVPVSYGFNTNMSGAGNSGAIASLGAPSNTVMLFEVTGDTAPVTDLQEGVRSAAAAPDALSAAGTGIDGQLYYNFAATTGTTVRYETGYLGGLPGVTTGNFATQTGWHTDGANYLAGDGHVKWLRGSKVSPGINAATSNDVQALSTNTAAGTANSNYAMTFSAI</sequence>
<name>A0A402D4U8_9BACT</name>
<dbReference type="PANTHER" id="PTHR30093:SF2">
    <property type="entry name" value="TYPE II SECRETION SYSTEM PROTEIN H"/>
    <property type="match status" value="1"/>
</dbReference>
<reference evidence="1 2" key="1">
    <citation type="journal article" date="2019" name="Int. J. Syst. Evol. Microbiol.">
        <title>Capsulimonas corticalis gen. nov., sp. nov., an aerobic capsulated bacterium, of a novel bacterial order, Capsulimonadales ord. nov., of the class Armatimonadia of the phylum Armatimonadetes.</title>
        <authorList>
            <person name="Li J."/>
            <person name="Kudo C."/>
            <person name="Tonouchi A."/>
        </authorList>
    </citation>
    <scope>NUCLEOTIDE SEQUENCE [LARGE SCALE GENOMIC DNA]</scope>
    <source>
        <strain evidence="1 2">AX-7</strain>
    </source>
</reference>
<dbReference type="Gene3D" id="3.30.700.10">
    <property type="entry name" value="Glycoprotein, Type 4 Pilin"/>
    <property type="match status" value="1"/>
</dbReference>